<dbReference type="InterPro" id="IPR052344">
    <property type="entry name" value="Transposase-related"/>
</dbReference>
<evidence type="ECO:0000313" key="2">
    <source>
        <dbReference type="EMBL" id="STI82994.1"/>
    </source>
</evidence>
<evidence type="ECO:0000313" key="3">
    <source>
        <dbReference type="Proteomes" id="UP000254079"/>
    </source>
</evidence>
<name>A0A376U0A6_ECOLX</name>
<protein>
    <submittedName>
        <fullName evidence="2">Transposase-like protein</fullName>
    </submittedName>
</protein>
<evidence type="ECO:0000259" key="1">
    <source>
        <dbReference type="Pfam" id="PF03050"/>
    </source>
</evidence>
<sequence length="88" mass="10378">MQSLYEWLQGQMNTLSRHSDTAKAFTYLLKQWDALNEYCRNGWVEIDNNLCENALRVVALGRRNYRTWFLQVKATEQKNHGFPEPATP</sequence>
<dbReference type="Proteomes" id="UP000254079">
    <property type="component" value="Unassembled WGS sequence"/>
</dbReference>
<dbReference type="EMBL" id="UGCP01000002">
    <property type="protein sequence ID" value="STI82994.1"/>
    <property type="molecule type" value="Genomic_DNA"/>
</dbReference>
<dbReference type="InterPro" id="IPR004291">
    <property type="entry name" value="Transposase_IS66_central"/>
</dbReference>
<gene>
    <name evidence="2" type="ORF">NCTC8622_02002</name>
</gene>
<dbReference type="Pfam" id="PF03050">
    <property type="entry name" value="DDE_Tnp_IS66"/>
    <property type="match status" value="1"/>
</dbReference>
<accession>A0A376U0A6</accession>
<feature type="domain" description="Transposase IS66 central" evidence="1">
    <location>
        <begin position="1"/>
        <end position="68"/>
    </location>
</feature>
<proteinExistence type="predicted"/>
<reference evidence="2 3" key="1">
    <citation type="submission" date="2018-06" db="EMBL/GenBank/DDBJ databases">
        <authorList>
            <consortium name="Pathogen Informatics"/>
            <person name="Doyle S."/>
        </authorList>
    </citation>
    <scope>NUCLEOTIDE SEQUENCE [LARGE SCALE GENOMIC DNA]</scope>
    <source>
        <strain evidence="2 3">NCTC8622</strain>
    </source>
</reference>
<dbReference type="PANTHER" id="PTHR33678:SF1">
    <property type="entry name" value="BLL1576 PROTEIN"/>
    <property type="match status" value="1"/>
</dbReference>
<organism evidence="2 3">
    <name type="scientific">Escherichia coli</name>
    <dbReference type="NCBI Taxonomy" id="562"/>
    <lineage>
        <taxon>Bacteria</taxon>
        <taxon>Pseudomonadati</taxon>
        <taxon>Pseudomonadota</taxon>
        <taxon>Gammaproteobacteria</taxon>
        <taxon>Enterobacterales</taxon>
        <taxon>Enterobacteriaceae</taxon>
        <taxon>Escherichia</taxon>
    </lineage>
</organism>
<dbReference type="AlphaFoldDB" id="A0A376U0A6"/>
<dbReference type="PANTHER" id="PTHR33678">
    <property type="entry name" value="BLL1576 PROTEIN"/>
    <property type="match status" value="1"/>
</dbReference>